<dbReference type="Proteomes" id="UP001164746">
    <property type="component" value="Chromosome 9"/>
</dbReference>
<dbReference type="Gene3D" id="3.30.1370.50">
    <property type="entry name" value="R3H-like domain"/>
    <property type="match status" value="1"/>
</dbReference>
<keyword evidence="4" id="KW-1185">Reference proteome</keyword>
<dbReference type="InterPro" id="IPR017330">
    <property type="entry name" value="SPAG7"/>
</dbReference>
<protein>
    <submittedName>
        <fullName evidence="3">SPAG7-like protein</fullName>
    </submittedName>
</protein>
<dbReference type="PANTHER" id="PTHR13498:SF3">
    <property type="entry name" value="SPERM-ASSOCIATED ANTIGEN 7"/>
    <property type="match status" value="1"/>
</dbReference>
<organism evidence="3 4">
    <name type="scientific">Mya arenaria</name>
    <name type="common">Soft-shell clam</name>
    <dbReference type="NCBI Taxonomy" id="6604"/>
    <lineage>
        <taxon>Eukaryota</taxon>
        <taxon>Metazoa</taxon>
        <taxon>Spiralia</taxon>
        <taxon>Lophotrochozoa</taxon>
        <taxon>Mollusca</taxon>
        <taxon>Bivalvia</taxon>
        <taxon>Autobranchia</taxon>
        <taxon>Heteroconchia</taxon>
        <taxon>Euheterodonta</taxon>
        <taxon>Imparidentia</taxon>
        <taxon>Neoheterodontei</taxon>
        <taxon>Myida</taxon>
        <taxon>Myoidea</taxon>
        <taxon>Myidae</taxon>
        <taxon>Mya</taxon>
    </lineage>
</organism>
<dbReference type="SUPFAM" id="SSF82708">
    <property type="entry name" value="R3H domain"/>
    <property type="match status" value="1"/>
</dbReference>
<evidence type="ECO:0000313" key="3">
    <source>
        <dbReference type="EMBL" id="WAR14532.1"/>
    </source>
</evidence>
<feature type="compositionally biased region" description="Polar residues" evidence="1">
    <location>
        <begin position="219"/>
        <end position="230"/>
    </location>
</feature>
<reference evidence="3" key="1">
    <citation type="submission" date="2022-11" db="EMBL/GenBank/DDBJ databases">
        <title>Centuries of genome instability and evolution in soft-shell clam transmissible cancer (bioRxiv).</title>
        <authorList>
            <person name="Hart S.F.M."/>
            <person name="Yonemitsu M.A."/>
            <person name="Giersch R.M."/>
            <person name="Beal B.F."/>
            <person name="Arriagada G."/>
            <person name="Davis B.W."/>
            <person name="Ostrander E.A."/>
            <person name="Goff S.P."/>
            <person name="Metzger M.J."/>
        </authorList>
    </citation>
    <scope>NUCLEOTIDE SEQUENCE</scope>
    <source>
        <strain evidence="3">MELC-2E11</strain>
        <tissue evidence="3">Siphon/mantle</tissue>
    </source>
</reference>
<proteinExistence type="predicted"/>
<evidence type="ECO:0000259" key="2">
    <source>
        <dbReference type="PROSITE" id="PS51061"/>
    </source>
</evidence>
<dbReference type="PANTHER" id="PTHR13498">
    <property type="entry name" value="SPERM ASSOCIATED ANTIGEN 7"/>
    <property type="match status" value="1"/>
</dbReference>
<dbReference type="EMBL" id="CP111020">
    <property type="protein sequence ID" value="WAR14532.1"/>
    <property type="molecule type" value="Genomic_DNA"/>
</dbReference>
<feature type="region of interest" description="Disordered" evidence="1">
    <location>
        <begin position="15"/>
        <end position="38"/>
    </location>
</feature>
<feature type="compositionally biased region" description="Polar residues" evidence="1">
    <location>
        <begin position="181"/>
        <end position="190"/>
    </location>
</feature>
<sequence>MDLLGSILGTMQKPPSISIEEKKKRKAQQEQIEKQQKVEKKKLHEFREKIQSKINEFIKDGRQEKLQLDPMDKTYRAIVHEVADIAGLASFSFGLEEKDRYVMMWKKEFAPSDEELLAYRREEEWDPEKARHTDQLRAIERLAAESKPTVSKVEPSTNYRDKYKHLIGDTAAKDAAQSTITNRSYGFVSSENKRDRRTVEQVLADSRAKKKLKTEQSSDDISNLVQDSNS</sequence>
<dbReference type="PROSITE" id="PS51061">
    <property type="entry name" value="R3H"/>
    <property type="match status" value="1"/>
</dbReference>
<dbReference type="InterPro" id="IPR001374">
    <property type="entry name" value="R3H_dom"/>
</dbReference>
<gene>
    <name evidence="3" type="ORF">MAR_004637</name>
</gene>
<evidence type="ECO:0000313" key="4">
    <source>
        <dbReference type="Proteomes" id="UP001164746"/>
    </source>
</evidence>
<evidence type="ECO:0000256" key="1">
    <source>
        <dbReference type="SAM" id="MobiDB-lite"/>
    </source>
</evidence>
<feature type="compositionally biased region" description="Basic and acidic residues" evidence="1">
    <location>
        <begin position="19"/>
        <end position="38"/>
    </location>
</feature>
<dbReference type="Pfam" id="PF01424">
    <property type="entry name" value="R3H"/>
    <property type="match status" value="1"/>
</dbReference>
<feature type="domain" description="R3H" evidence="2">
    <location>
        <begin position="44"/>
        <end position="107"/>
    </location>
</feature>
<feature type="region of interest" description="Disordered" evidence="1">
    <location>
        <begin position="181"/>
        <end position="230"/>
    </location>
</feature>
<dbReference type="SMART" id="SM00393">
    <property type="entry name" value="R3H"/>
    <property type="match status" value="1"/>
</dbReference>
<name>A0ABY7F0B3_MYAAR</name>
<dbReference type="InterPro" id="IPR036867">
    <property type="entry name" value="R3H_dom_sf"/>
</dbReference>
<accession>A0ABY7F0B3</accession>
<dbReference type="PIRSF" id="PIRSF037943">
    <property type="entry name" value="Sperm-assoc_antigen_PAG7"/>
    <property type="match status" value="1"/>
</dbReference>